<keyword evidence="4 6" id="KW-0238">DNA-binding</keyword>
<feature type="domain" description="OmpR/PhoB-type" evidence="8">
    <location>
        <begin position="176"/>
        <end position="275"/>
    </location>
</feature>
<dbReference type="PANTHER" id="PTHR48111:SF40">
    <property type="entry name" value="PHOSPHATE REGULON TRANSCRIPTIONAL REGULATORY PROTEIN PHOB"/>
    <property type="match status" value="1"/>
</dbReference>
<dbReference type="CDD" id="cd00383">
    <property type="entry name" value="trans_reg_C"/>
    <property type="match status" value="1"/>
</dbReference>
<evidence type="ECO:0000313" key="10">
    <source>
        <dbReference type="Proteomes" id="UP001597493"/>
    </source>
</evidence>
<accession>A0ABW5R569</accession>
<evidence type="ECO:0000256" key="6">
    <source>
        <dbReference type="PROSITE-ProRule" id="PRU01091"/>
    </source>
</evidence>
<dbReference type="InterPro" id="IPR039420">
    <property type="entry name" value="WalR-like"/>
</dbReference>
<dbReference type="InterPro" id="IPR016032">
    <property type="entry name" value="Sig_transdc_resp-reg_C-effctor"/>
</dbReference>
<dbReference type="Gene3D" id="1.10.10.10">
    <property type="entry name" value="Winged helix-like DNA-binding domain superfamily/Winged helix DNA-binding domain"/>
    <property type="match status" value="1"/>
</dbReference>
<evidence type="ECO:0000259" key="8">
    <source>
        <dbReference type="PROSITE" id="PS51755"/>
    </source>
</evidence>
<feature type="DNA-binding region" description="OmpR/PhoB-type" evidence="6">
    <location>
        <begin position="176"/>
        <end position="275"/>
    </location>
</feature>
<comment type="caution">
    <text evidence="9">The sequence shown here is derived from an EMBL/GenBank/DDBJ whole genome shotgun (WGS) entry which is preliminary data.</text>
</comment>
<feature type="region of interest" description="Disordered" evidence="7">
    <location>
        <begin position="1"/>
        <end position="35"/>
    </location>
</feature>
<dbReference type="Pfam" id="PF00486">
    <property type="entry name" value="Trans_reg_C"/>
    <property type="match status" value="1"/>
</dbReference>
<dbReference type="RefSeq" id="WP_379279558.1">
    <property type="nucleotide sequence ID" value="NZ_JBHUGT010000055.1"/>
</dbReference>
<evidence type="ECO:0000256" key="5">
    <source>
        <dbReference type="ARBA" id="ARBA00023163"/>
    </source>
</evidence>
<reference evidence="10" key="1">
    <citation type="journal article" date="2019" name="Int. J. Syst. Evol. Microbiol.">
        <title>The Global Catalogue of Microorganisms (GCM) 10K type strain sequencing project: providing services to taxonomists for standard genome sequencing and annotation.</title>
        <authorList>
            <consortium name="The Broad Institute Genomics Platform"/>
            <consortium name="The Broad Institute Genome Sequencing Center for Infectious Disease"/>
            <person name="Wu L."/>
            <person name="Ma J."/>
        </authorList>
    </citation>
    <scope>NUCLEOTIDE SEQUENCE [LARGE SCALE GENOMIC DNA]</scope>
    <source>
        <strain evidence="10">TISTR 1827</strain>
    </source>
</reference>
<evidence type="ECO:0000256" key="2">
    <source>
        <dbReference type="ARBA" id="ARBA00023012"/>
    </source>
</evidence>
<dbReference type="PANTHER" id="PTHR48111">
    <property type="entry name" value="REGULATOR OF RPOS"/>
    <property type="match status" value="1"/>
</dbReference>
<dbReference type="SMART" id="SM00862">
    <property type="entry name" value="Trans_reg_C"/>
    <property type="match status" value="1"/>
</dbReference>
<organism evidence="9 10">
    <name type="scientific">Paenibacillus thailandensis</name>
    <dbReference type="NCBI Taxonomy" id="393250"/>
    <lineage>
        <taxon>Bacteria</taxon>
        <taxon>Bacillati</taxon>
        <taxon>Bacillota</taxon>
        <taxon>Bacilli</taxon>
        <taxon>Bacillales</taxon>
        <taxon>Paenibacillaceae</taxon>
        <taxon>Paenibacillus</taxon>
    </lineage>
</organism>
<keyword evidence="2" id="KW-0902">Two-component regulatory system</keyword>
<dbReference type="Proteomes" id="UP001597493">
    <property type="component" value="Unassembled WGS sequence"/>
</dbReference>
<evidence type="ECO:0000256" key="3">
    <source>
        <dbReference type="ARBA" id="ARBA00023015"/>
    </source>
</evidence>
<evidence type="ECO:0000256" key="4">
    <source>
        <dbReference type="ARBA" id="ARBA00023125"/>
    </source>
</evidence>
<dbReference type="InterPro" id="IPR001867">
    <property type="entry name" value="OmpR/PhoB-type_DNA-bd"/>
</dbReference>
<sequence>MRQFETVMPAAYPNPAGAWKPENPGADRSRPEMEEERQDFMGMEACPITKRVMIVSPFPASVQSLIHSLSAACYDLFTLHDYDASMVRSLQPELLIYDANPYAYSHQTADEALREAIEQTSHVPSVPVLYLVDERASLSLSGLPDSSELLLWPARPQEAMYRINKLIMKQQAAGLVPEMTFKDLKIDPRKMAVYRAGVRVDLTKTEYELLMLFVKSDGSVLSREAIFDGLWGSQFFGNSNVVDAHIKSLRKKLKDSAVSPKYIVTVRGAGYRLADERKE</sequence>
<dbReference type="EMBL" id="JBHUMY010000043">
    <property type="protein sequence ID" value="MFD2663470.1"/>
    <property type="molecule type" value="Genomic_DNA"/>
</dbReference>
<evidence type="ECO:0000256" key="7">
    <source>
        <dbReference type="SAM" id="MobiDB-lite"/>
    </source>
</evidence>
<name>A0ABW5R569_9BACL</name>
<evidence type="ECO:0000256" key="1">
    <source>
        <dbReference type="ARBA" id="ARBA00022553"/>
    </source>
</evidence>
<dbReference type="PROSITE" id="PS51755">
    <property type="entry name" value="OMPR_PHOB"/>
    <property type="match status" value="1"/>
</dbReference>
<dbReference type="InterPro" id="IPR036388">
    <property type="entry name" value="WH-like_DNA-bd_sf"/>
</dbReference>
<keyword evidence="5" id="KW-0804">Transcription</keyword>
<keyword evidence="3" id="KW-0805">Transcription regulation</keyword>
<gene>
    <name evidence="9" type="ORF">ACFSW5_24845</name>
</gene>
<dbReference type="SUPFAM" id="SSF46894">
    <property type="entry name" value="C-terminal effector domain of the bipartite response regulators"/>
    <property type="match status" value="1"/>
</dbReference>
<evidence type="ECO:0000313" key="9">
    <source>
        <dbReference type="EMBL" id="MFD2663470.1"/>
    </source>
</evidence>
<protein>
    <submittedName>
        <fullName evidence="9">Winged-helix domain-containing protein</fullName>
    </submittedName>
</protein>
<proteinExistence type="predicted"/>
<keyword evidence="10" id="KW-1185">Reference proteome</keyword>
<keyword evidence="1" id="KW-0597">Phosphoprotein</keyword>